<keyword evidence="5" id="KW-1185">Reference proteome</keyword>
<feature type="domain" description="Replication protein A C-terminal" evidence="3">
    <location>
        <begin position="91"/>
        <end position="147"/>
    </location>
</feature>
<dbReference type="STRING" id="50990.A0A4Y7Q320"/>
<dbReference type="InterPro" id="IPR014892">
    <property type="entry name" value="RPA_C"/>
</dbReference>
<sequence>MCVCVTGTLKQFGNKRYISATRISPLKNPHKLNYFAPLLYQESLSRIQPLIPNKTHPTTTPRPNYPSVVPCTFSVNADGEHDMIPDLLTLKRKIVNFMQHYVRTHQPTVESLHIDAIAHGVEAGVWEVRGALDNLIDEGAVYYTFDDFHFACTDYNFIVTPNGAYDMVPLLPAMHRKIVHFILGHRRTMVGGVHISAIARGVGTDVREAREALNSLVDAAEVFSTIDDSHFDINFPMAAGNEQVFGSTNEYHRHVSSSIPAHASQVSASGTYDMFADLPSLQRKITGFIQKQPTTEMGVHISAIADALGMDINNLSDALDKLLDDGYVYNTIDDSHFQVTF</sequence>
<dbReference type="AlphaFoldDB" id="A0A4Y7Q320"/>
<dbReference type="GO" id="GO:0003677">
    <property type="term" value="F:DNA binding"/>
    <property type="evidence" value="ECO:0007669"/>
    <property type="project" value="UniProtKB-KW"/>
</dbReference>
<evidence type="ECO:0000259" key="3">
    <source>
        <dbReference type="Pfam" id="PF08784"/>
    </source>
</evidence>
<keyword evidence="2" id="KW-0238">DNA-binding</keyword>
<dbReference type="Proteomes" id="UP000294933">
    <property type="component" value="Unassembled WGS sequence"/>
</dbReference>
<dbReference type="Gene3D" id="1.10.10.10">
    <property type="entry name" value="Winged helix-like DNA-binding domain superfamily/Winged helix DNA-binding domain"/>
    <property type="match status" value="3"/>
</dbReference>
<protein>
    <recommendedName>
        <fullName evidence="3">Replication protein A C-terminal domain-containing protein</fullName>
    </recommendedName>
</protein>
<dbReference type="VEuPathDB" id="FungiDB:BD410DRAFT_789649"/>
<accession>A0A4Y7Q320</accession>
<reference evidence="4 5" key="1">
    <citation type="submission" date="2018-06" db="EMBL/GenBank/DDBJ databases">
        <title>A transcriptomic atlas of mushroom development highlights an independent origin of complex multicellularity.</title>
        <authorList>
            <consortium name="DOE Joint Genome Institute"/>
            <person name="Krizsan K."/>
            <person name="Almasi E."/>
            <person name="Merenyi Z."/>
            <person name="Sahu N."/>
            <person name="Viragh M."/>
            <person name="Koszo T."/>
            <person name="Mondo S."/>
            <person name="Kiss B."/>
            <person name="Balint B."/>
            <person name="Kues U."/>
            <person name="Barry K."/>
            <person name="Hegedus J.C."/>
            <person name="Henrissat B."/>
            <person name="Johnson J."/>
            <person name="Lipzen A."/>
            <person name="Ohm R."/>
            <person name="Nagy I."/>
            <person name="Pangilinan J."/>
            <person name="Yan J."/>
            <person name="Xiong Y."/>
            <person name="Grigoriev I.V."/>
            <person name="Hibbett D.S."/>
            <person name="Nagy L.G."/>
        </authorList>
    </citation>
    <scope>NUCLEOTIDE SEQUENCE [LARGE SCALE GENOMIC DNA]</scope>
    <source>
        <strain evidence="4 5">SZMC22713</strain>
    </source>
</reference>
<dbReference type="SUPFAM" id="SSF46785">
    <property type="entry name" value="Winged helix' DNA-binding domain"/>
    <property type="match status" value="3"/>
</dbReference>
<gene>
    <name evidence="4" type="ORF">BD410DRAFT_789649</name>
</gene>
<dbReference type="EMBL" id="ML170180">
    <property type="protein sequence ID" value="TDL21532.1"/>
    <property type="molecule type" value="Genomic_DNA"/>
</dbReference>
<dbReference type="PANTHER" id="PTHR13989">
    <property type="entry name" value="REPLICATION PROTEIN A-RELATED"/>
    <property type="match status" value="1"/>
</dbReference>
<feature type="domain" description="Replication protein A C-terminal" evidence="3">
    <location>
        <begin position="259"/>
        <end position="334"/>
    </location>
</feature>
<evidence type="ECO:0000256" key="1">
    <source>
        <dbReference type="ARBA" id="ARBA00004123"/>
    </source>
</evidence>
<dbReference type="Pfam" id="PF08784">
    <property type="entry name" value="RPA_C"/>
    <property type="match status" value="2"/>
</dbReference>
<organism evidence="4 5">
    <name type="scientific">Rickenella mellea</name>
    <dbReference type="NCBI Taxonomy" id="50990"/>
    <lineage>
        <taxon>Eukaryota</taxon>
        <taxon>Fungi</taxon>
        <taxon>Dikarya</taxon>
        <taxon>Basidiomycota</taxon>
        <taxon>Agaricomycotina</taxon>
        <taxon>Agaricomycetes</taxon>
        <taxon>Hymenochaetales</taxon>
        <taxon>Rickenellaceae</taxon>
        <taxon>Rickenella</taxon>
    </lineage>
</organism>
<evidence type="ECO:0000313" key="4">
    <source>
        <dbReference type="EMBL" id="TDL21532.1"/>
    </source>
</evidence>
<dbReference type="InterPro" id="IPR036388">
    <property type="entry name" value="WH-like_DNA-bd_sf"/>
</dbReference>
<dbReference type="PANTHER" id="PTHR13989:SF16">
    <property type="entry name" value="REPLICATION PROTEIN A2"/>
    <property type="match status" value="1"/>
</dbReference>
<dbReference type="OrthoDB" id="25571at2759"/>
<comment type="subcellular location">
    <subcellularLocation>
        <location evidence="1">Nucleus</location>
    </subcellularLocation>
</comment>
<evidence type="ECO:0000256" key="2">
    <source>
        <dbReference type="ARBA" id="ARBA00023125"/>
    </source>
</evidence>
<name>A0A4Y7Q320_9AGAM</name>
<dbReference type="InterPro" id="IPR036390">
    <property type="entry name" value="WH_DNA-bd_sf"/>
</dbReference>
<dbReference type="InterPro" id="IPR040260">
    <property type="entry name" value="RFA2-like"/>
</dbReference>
<evidence type="ECO:0000313" key="5">
    <source>
        <dbReference type="Proteomes" id="UP000294933"/>
    </source>
</evidence>
<proteinExistence type="predicted"/>
<dbReference type="GO" id="GO:0005634">
    <property type="term" value="C:nucleus"/>
    <property type="evidence" value="ECO:0007669"/>
    <property type="project" value="UniProtKB-SubCell"/>
</dbReference>